<keyword evidence="3" id="KW-1185">Reference proteome</keyword>
<accession>A0A8J7K775</accession>
<feature type="signal peptide" evidence="1">
    <location>
        <begin position="1"/>
        <end position="20"/>
    </location>
</feature>
<dbReference type="PROSITE" id="PS51257">
    <property type="entry name" value="PROKAR_LIPOPROTEIN"/>
    <property type="match status" value="1"/>
</dbReference>
<dbReference type="EMBL" id="JADEYS010000011">
    <property type="protein sequence ID" value="MBE9397946.1"/>
    <property type="molecule type" value="Genomic_DNA"/>
</dbReference>
<keyword evidence="1" id="KW-0732">Signal</keyword>
<dbReference type="Proteomes" id="UP000640333">
    <property type="component" value="Unassembled WGS sequence"/>
</dbReference>
<reference evidence="2" key="1">
    <citation type="submission" date="2020-10" db="EMBL/GenBank/DDBJ databases">
        <title>Bacterium isolated from coastal waters sediment.</title>
        <authorList>
            <person name="Chen R.-J."/>
            <person name="Lu D.-C."/>
            <person name="Zhu K.-L."/>
            <person name="Du Z.-J."/>
        </authorList>
    </citation>
    <scope>NUCLEOTIDE SEQUENCE</scope>
    <source>
        <strain evidence="2">N1Y112</strain>
    </source>
</reference>
<evidence type="ECO:0000256" key="1">
    <source>
        <dbReference type="SAM" id="SignalP"/>
    </source>
</evidence>
<organism evidence="2 3">
    <name type="scientific">Pontibacterium sinense</name>
    <dbReference type="NCBI Taxonomy" id="2781979"/>
    <lineage>
        <taxon>Bacteria</taxon>
        <taxon>Pseudomonadati</taxon>
        <taxon>Pseudomonadota</taxon>
        <taxon>Gammaproteobacteria</taxon>
        <taxon>Oceanospirillales</taxon>
        <taxon>Oceanospirillaceae</taxon>
        <taxon>Pontibacterium</taxon>
    </lineage>
</organism>
<dbReference type="RefSeq" id="WP_193953534.1">
    <property type="nucleotide sequence ID" value="NZ_JADEYS010000011.1"/>
</dbReference>
<dbReference type="AlphaFoldDB" id="A0A8J7K775"/>
<comment type="caution">
    <text evidence="2">The sequence shown here is derived from an EMBL/GenBank/DDBJ whole genome shotgun (WGS) entry which is preliminary data.</text>
</comment>
<name>A0A8J7K775_9GAMM</name>
<protein>
    <submittedName>
        <fullName evidence="2">Uncharacterized protein</fullName>
    </submittedName>
</protein>
<proteinExistence type="predicted"/>
<gene>
    <name evidence="2" type="ORF">IOQ59_11825</name>
</gene>
<feature type="chain" id="PRO_5035163155" evidence="1">
    <location>
        <begin position="21"/>
        <end position="224"/>
    </location>
</feature>
<sequence>MKLQRTIAILFSCLLFGCNAANVQPEGTPPAEAPVVTDRASKADNASDMVSAVEQMTSRLTAVQEQVLNVRSQSARQLEQLQSLQVQLHAFSQDMKRRGASSGQAEQGGQPSADEFALLLDQMAQTANEISLQMQDGNFRFVSCYTQSGQWILIRYDRYSGESWLADGGVWMVLDDTADVVGSIYEVSVERADKDAKGFVAARLDRQSGRVWWLKQNNWQLLEQ</sequence>
<evidence type="ECO:0000313" key="3">
    <source>
        <dbReference type="Proteomes" id="UP000640333"/>
    </source>
</evidence>
<evidence type="ECO:0000313" key="2">
    <source>
        <dbReference type="EMBL" id="MBE9397946.1"/>
    </source>
</evidence>